<keyword evidence="1" id="KW-1133">Transmembrane helix</keyword>
<dbReference type="AlphaFoldDB" id="A0A4Y7RRZ8"/>
<feature type="domain" description="DUF1616" evidence="2">
    <location>
        <begin position="18"/>
        <end position="281"/>
    </location>
</feature>
<keyword evidence="4" id="KW-1185">Reference proteome</keyword>
<dbReference type="Pfam" id="PF07760">
    <property type="entry name" value="DUF1616"/>
    <property type="match status" value="1"/>
</dbReference>
<dbReference type="RefSeq" id="WP_134213766.1">
    <property type="nucleotide sequence ID" value="NZ_QFFZ01000018.1"/>
</dbReference>
<gene>
    <name evidence="3" type="ORF">Pmgp_01919</name>
</gene>
<dbReference type="Proteomes" id="UP000297597">
    <property type="component" value="Unassembled WGS sequence"/>
</dbReference>
<feature type="transmembrane region" description="Helical" evidence="1">
    <location>
        <begin position="12"/>
        <end position="34"/>
    </location>
</feature>
<dbReference type="EMBL" id="QFFZ01000018">
    <property type="protein sequence ID" value="TEB11047.1"/>
    <property type="molecule type" value="Genomic_DNA"/>
</dbReference>
<protein>
    <recommendedName>
        <fullName evidence="2">DUF1616 domain-containing protein</fullName>
    </recommendedName>
</protein>
<name>A0A4Y7RRZ8_9FIRM</name>
<evidence type="ECO:0000259" key="2">
    <source>
        <dbReference type="Pfam" id="PF07760"/>
    </source>
</evidence>
<comment type="caution">
    <text evidence="3">The sequence shown here is derived from an EMBL/GenBank/DDBJ whole genome shotgun (WGS) entry which is preliminary data.</text>
</comment>
<dbReference type="InterPro" id="IPR011674">
    <property type="entry name" value="DUF1616"/>
</dbReference>
<evidence type="ECO:0000313" key="3">
    <source>
        <dbReference type="EMBL" id="TEB11047.1"/>
    </source>
</evidence>
<keyword evidence="1" id="KW-0812">Transmembrane</keyword>
<dbReference type="OrthoDB" id="34142at2"/>
<accession>A0A4Y7RRZ8</accession>
<proteinExistence type="predicted"/>
<feature type="transmembrane region" description="Helical" evidence="1">
    <location>
        <begin position="148"/>
        <end position="168"/>
    </location>
</feature>
<feature type="transmembrane region" description="Helical" evidence="1">
    <location>
        <begin position="40"/>
        <end position="61"/>
    </location>
</feature>
<organism evidence="3 4">
    <name type="scientific">Pelotomaculum propionicicum</name>
    <dbReference type="NCBI Taxonomy" id="258475"/>
    <lineage>
        <taxon>Bacteria</taxon>
        <taxon>Bacillati</taxon>
        <taxon>Bacillota</taxon>
        <taxon>Clostridia</taxon>
        <taxon>Eubacteriales</taxon>
        <taxon>Desulfotomaculaceae</taxon>
        <taxon>Pelotomaculum</taxon>
    </lineage>
</organism>
<sequence length="284" mass="32914">MSLNKILIFKYELQLVIIVSIIFAFFIYLGEYGWVRNLRILLGLPFILFFPGYTLTIILFPQKEDLGLFVRLVIGSGLSIVVVTLLGFGLNYTRWGISVNSTFFTLVVFILLASCLAIYRRHMLPQTERYIPVLNLHVLSKISLVERVLSGFLILALLFTVGFTFYVFSNPNTGEDYTDFYMLGKNGKAENYPQSLAVMEEEYVLTGIINHEHRTVDYYIQVKMGDYIKSNIGPITLENDQKWEDNVKFSAQQPYENLKVEFLLFREGDLEPYRSLHLWITVHK</sequence>
<evidence type="ECO:0000256" key="1">
    <source>
        <dbReference type="SAM" id="Phobius"/>
    </source>
</evidence>
<evidence type="ECO:0000313" key="4">
    <source>
        <dbReference type="Proteomes" id="UP000297597"/>
    </source>
</evidence>
<dbReference type="PIRSF" id="PIRSF018671">
    <property type="entry name" value="UCP018671"/>
    <property type="match status" value="1"/>
</dbReference>
<feature type="transmembrane region" description="Helical" evidence="1">
    <location>
        <begin position="102"/>
        <end position="119"/>
    </location>
</feature>
<reference evidence="3 4" key="1">
    <citation type="journal article" date="2018" name="Environ. Microbiol.">
        <title>Novel energy conservation strategies and behaviour of Pelotomaculum schinkii driving syntrophic propionate catabolism.</title>
        <authorList>
            <person name="Hidalgo-Ahumada C.A.P."/>
            <person name="Nobu M.K."/>
            <person name="Narihiro T."/>
            <person name="Tamaki H."/>
            <person name="Liu W.T."/>
            <person name="Kamagata Y."/>
            <person name="Stams A.J.M."/>
            <person name="Imachi H."/>
            <person name="Sousa D.Z."/>
        </authorList>
    </citation>
    <scope>NUCLEOTIDE SEQUENCE [LARGE SCALE GENOMIC DNA]</scope>
    <source>
        <strain evidence="3 4">MGP</strain>
    </source>
</reference>
<keyword evidence="1" id="KW-0472">Membrane</keyword>
<dbReference type="InterPro" id="IPR014495">
    <property type="entry name" value="UCP018671"/>
</dbReference>
<feature type="transmembrane region" description="Helical" evidence="1">
    <location>
        <begin position="68"/>
        <end position="90"/>
    </location>
</feature>